<evidence type="ECO:0000313" key="2">
    <source>
        <dbReference type="EMBL" id="KAK3202117.1"/>
    </source>
</evidence>
<evidence type="ECO:0000313" key="3">
    <source>
        <dbReference type="Proteomes" id="UP001280581"/>
    </source>
</evidence>
<name>A0AAN6RD26_9PLEO</name>
<feature type="region of interest" description="Disordered" evidence="1">
    <location>
        <begin position="193"/>
        <end position="226"/>
    </location>
</feature>
<sequence length="454" mass="49914">MNRFTSRGCRFSEMLQLNSNRTFPVRHWPSLNHRTNIEIPWRQGHVPPPQSQNRTSNNATTTVPHLKHVYRSPSAQMAAFAPPVRRGDFLYTSILYADAGNGNHHPRVSTAELAALLRPEAPKLTSKGRKPVAATPTNDQVWHWYAAQLIHYGLPVTKDKDTAKVRLLDAMNQFKLEVPGWISKAEGEMKKEWEAEKRKLKKGSGNTKAKKGKTGESGGSAGLAGGSTQVSSGAINVNVNFSMGPGIPVLEQLGMGKIVSTPQKRKRKRGEDQSVDEKPAPKKVASAKKTTTLTAQTKKAAVPGVESSPPVAKSKSSTTKAATKPAPKKPRVKKENHPESPPYASSSIQRETQTSAYNPSPCSRSIKQGNPLPSTIRLSGTYTITSLSIFATAHLDFYKDPNRPLWWARAILNPDWTDERYDFIIKMDPGPSASTLGRPVTLGWRMRTIDFSLG</sequence>
<protein>
    <submittedName>
        <fullName evidence="2">Uncharacterized protein</fullName>
    </submittedName>
</protein>
<feature type="compositionally biased region" description="Gly residues" evidence="1">
    <location>
        <begin position="215"/>
        <end position="225"/>
    </location>
</feature>
<dbReference type="EMBL" id="WVTA01000014">
    <property type="protein sequence ID" value="KAK3202117.1"/>
    <property type="molecule type" value="Genomic_DNA"/>
</dbReference>
<feature type="compositionally biased region" description="Basic and acidic residues" evidence="1">
    <location>
        <begin position="269"/>
        <end position="280"/>
    </location>
</feature>
<dbReference type="Proteomes" id="UP001280581">
    <property type="component" value="Unassembled WGS sequence"/>
</dbReference>
<keyword evidence="3" id="KW-1185">Reference proteome</keyword>
<feature type="compositionally biased region" description="Low complexity" evidence="1">
    <location>
        <begin position="282"/>
        <end position="325"/>
    </location>
</feature>
<evidence type="ECO:0000256" key="1">
    <source>
        <dbReference type="SAM" id="MobiDB-lite"/>
    </source>
</evidence>
<comment type="caution">
    <text evidence="2">The sequence shown here is derived from an EMBL/GenBank/DDBJ whole genome shotgun (WGS) entry which is preliminary data.</text>
</comment>
<organism evidence="2 3">
    <name type="scientific">Pseudopithomyces chartarum</name>
    <dbReference type="NCBI Taxonomy" id="1892770"/>
    <lineage>
        <taxon>Eukaryota</taxon>
        <taxon>Fungi</taxon>
        <taxon>Dikarya</taxon>
        <taxon>Ascomycota</taxon>
        <taxon>Pezizomycotina</taxon>
        <taxon>Dothideomycetes</taxon>
        <taxon>Pleosporomycetidae</taxon>
        <taxon>Pleosporales</taxon>
        <taxon>Massarineae</taxon>
        <taxon>Didymosphaeriaceae</taxon>
        <taxon>Pseudopithomyces</taxon>
    </lineage>
</organism>
<gene>
    <name evidence="2" type="ORF">GRF29_161g184357</name>
</gene>
<feature type="compositionally biased region" description="Basic residues" evidence="1">
    <location>
        <begin position="198"/>
        <end position="212"/>
    </location>
</feature>
<reference evidence="2 3" key="1">
    <citation type="submission" date="2021-02" db="EMBL/GenBank/DDBJ databases">
        <title>Genome assembly of Pseudopithomyces chartarum.</title>
        <authorList>
            <person name="Jauregui R."/>
            <person name="Singh J."/>
            <person name="Voisey C."/>
        </authorList>
    </citation>
    <scope>NUCLEOTIDE SEQUENCE [LARGE SCALE GENOMIC DNA]</scope>
    <source>
        <strain evidence="2 3">AGR01</strain>
    </source>
</reference>
<dbReference type="AlphaFoldDB" id="A0AAN6RD26"/>
<proteinExistence type="predicted"/>
<feature type="region of interest" description="Disordered" evidence="1">
    <location>
        <begin position="258"/>
        <end position="372"/>
    </location>
</feature>
<accession>A0AAN6RD26</accession>
<feature type="compositionally biased region" description="Polar residues" evidence="1">
    <location>
        <begin position="343"/>
        <end position="372"/>
    </location>
</feature>